<dbReference type="InterPro" id="IPR058598">
    <property type="entry name" value="Gly_zipper-like_dom"/>
</dbReference>
<keyword evidence="1" id="KW-0812">Transmembrane</keyword>
<organism evidence="3 4">
    <name type="scientific">Xanthomonas boreopolis</name>
    <dbReference type="NCBI Taxonomy" id="86183"/>
    <lineage>
        <taxon>Bacteria</taxon>
        <taxon>Pseudomonadati</taxon>
        <taxon>Pseudomonadota</taxon>
        <taxon>Gammaproteobacteria</taxon>
        <taxon>Lysobacterales</taxon>
        <taxon>Lysobacteraceae</taxon>
        <taxon>Xanthomonas</taxon>
    </lineage>
</organism>
<evidence type="ECO:0000313" key="4">
    <source>
        <dbReference type="Proteomes" id="UP000623958"/>
    </source>
</evidence>
<gene>
    <name evidence="3" type="ORF">GCM10009090_21550</name>
</gene>
<name>A0A919F872_9XANT</name>
<evidence type="ECO:0000313" key="3">
    <source>
        <dbReference type="EMBL" id="GHH54507.1"/>
    </source>
</evidence>
<keyword evidence="1" id="KW-1133">Transmembrane helix</keyword>
<reference evidence="3" key="1">
    <citation type="journal article" date="2014" name="Int. J. Syst. Evol. Microbiol.">
        <title>Complete genome sequence of Corynebacterium casei LMG S-19264T (=DSM 44701T), isolated from a smear-ripened cheese.</title>
        <authorList>
            <consortium name="US DOE Joint Genome Institute (JGI-PGF)"/>
            <person name="Walter F."/>
            <person name="Albersmeier A."/>
            <person name="Kalinowski J."/>
            <person name="Ruckert C."/>
        </authorList>
    </citation>
    <scope>NUCLEOTIDE SEQUENCE</scope>
    <source>
        <strain evidence="3">JCM 13306</strain>
    </source>
</reference>
<proteinExistence type="predicted"/>
<sequence>MHREVAMSPPSTETPSYTLEIVIATCVGATLGLLTDNIPLGTGVGIALGCLLSVIKVVRTQKKDK</sequence>
<dbReference type="EMBL" id="BNBA01000015">
    <property type="protein sequence ID" value="GHH54507.1"/>
    <property type="molecule type" value="Genomic_DNA"/>
</dbReference>
<keyword evidence="4" id="KW-1185">Reference proteome</keyword>
<evidence type="ECO:0000259" key="2">
    <source>
        <dbReference type="Pfam" id="PF26273"/>
    </source>
</evidence>
<protein>
    <recommendedName>
        <fullName evidence="2">Glycine zipper-like domain-containing protein</fullName>
    </recommendedName>
</protein>
<dbReference type="AlphaFoldDB" id="A0A919F872"/>
<comment type="caution">
    <text evidence="3">The sequence shown here is derived from an EMBL/GenBank/DDBJ whole genome shotgun (WGS) entry which is preliminary data.</text>
</comment>
<feature type="transmembrane region" description="Helical" evidence="1">
    <location>
        <begin position="38"/>
        <end position="58"/>
    </location>
</feature>
<accession>A0A919F872</accession>
<dbReference type="Proteomes" id="UP000623958">
    <property type="component" value="Unassembled WGS sequence"/>
</dbReference>
<keyword evidence="1" id="KW-0472">Membrane</keyword>
<dbReference type="Pfam" id="PF26273">
    <property type="entry name" value="Gly_zipper"/>
    <property type="match status" value="1"/>
</dbReference>
<feature type="domain" description="Glycine zipper-like" evidence="2">
    <location>
        <begin position="23"/>
        <end position="54"/>
    </location>
</feature>
<evidence type="ECO:0000256" key="1">
    <source>
        <dbReference type="SAM" id="Phobius"/>
    </source>
</evidence>
<reference evidence="3" key="2">
    <citation type="submission" date="2020-09" db="EMBL/GenBank/DDBJ databases">
        <authorList>
            <person name="Sun Q."/>
            <person name="Ohkuma M."/>
        </authorList>
    </citation>
    <scope>NUCLEOTIDE SEQUENCE</scope>
    <source>
        <strain evidence="3">JCM 13306</strain>
    </source>
</reference>